<dbReference type="STRING" id="230819.A0A5C3KCU6"/>
<dbReference type="Pfam" id="PF01926">
    <property type="entry name" value="MMR_HSR1"/>
    <property type="match status" value="1"/>
</dbReference>
<name>A0A5C3KCU6_COPMA</name>
<evidence type="ECO:0000256" key="1">
    <source>
        <dbReference type="SAM" id="MobiDB-lite"/>
    </source>
</evidence>
<dbReference type="SUPFAM" id="SSF52540">
    <property type="entry name" value="P-loop containing nucleoside triphosphate hydrolases"/>
    <property type="match status" value="1"/>
</dbReference>
<reference evidence="3 4" key="1">
    <citation type="journal article" date="2019" name="Nat. Ecol. Evol.">
        <title>Megaphylogeny resolves global patterns of mushroom evolution.</title>
        <authorList>
            <person name="Varga T."/>
            <person name="Krizsan K."/>
            <person name="Foldi C."/>
            <person name="Dima B."/>
            <person name="Sanchez-Garcia M."/>
            <person name="Sanchez-Ramirez S."/>
            <person name="Szollosi G.J."/>
            <person name="Szarkandi J.G."/>
            <person name="Papp V."/>
            <person name="Albert L."/>
            <person name="Andreopoulos W."/>
            <person name="Angelini C."/>
            <person name="Antonin V."/>
            <person name="Barry K.W."/>
            <person name="Bougher N.L."/>
            <person name="Buchanan P."/>
            <person name="Buyck B."/>
            <person name="Bense V."/>
            <person name="Catcheside P."/>
            <person name="Chovatia M."/>
            <person name="Cooper J."/>
            <person name="Damon W."/>
            <person name="Desjardin D."/>
            <person name="Finy P."/>
            <person name="Geml J."/>
            <person name="Haridas S."/>
            <person name="Hughes K."/>
            <person name="Justo A."/>
            <person name="Karasinski D."/>
            <person name="Kautmanova I."/>
            <person name="Kiss B."/>
            <person name="Kocsube S."/>
            <person name="Kotiranta H."/>
            <person name="LaButti K.M."/>
            <person name="Lechner B.E."/>
            <person name="Liimatainen K."/>
            <person name="Lipzen A."/>
            <person name="Lukacs Z."/>
            <person name="Mihaltcheva S."/>
            <person name="Morgado L.N."/>
            <person name="Niskanen T."/>
            <person name="Noordeloos M.E."/>
            <person name="Ohm R.A."/>
            <person name="Ortiz-Santana B."/>
            <person name="Ovrebo C."/>
            <person name="Racz N."/>
            <person name="Riley R."/>
            <person name="Savchenko A."/>
            <person name="Shiryaev A."/>
            <person name="Soop K."/>
            <person name="Spirin V."/>
            <person name="Szebenyi C."/>
            <person name="Tomsovsky M."/>
            <person name="Tulloss R.E."/>
            <person name="Uehling J."/>
            <person name="Grigoriev I.V."/>
            <person name="Vagvolgyi C."/>
            <person name="Papp T."/>
            <person name="Martin F.M."/>
            <person name="Miettinen O."/>
            <person name="Hibbett D.S."/>
            <person name="Nagy L.G."/>
        </authorList>
    </citation>
    <scope>NUCLEOTIDE SEQUENCE [LARGE SCALE GENOMIC DNA]</scope>
    <source>
        <strain evidence="3 4">CBS 121175</strain>
    </source>
</reference>
<dbReference type="AlphaFoldDB" id="A0A5C3KCU6"/>
<dbReference type="EMBL" id="ML210454">
    <property type="protein sequence ID" value="TFK17875.1"/>
    <property type="molecule type" value="Genomic_DNA"/>
</dbReference>
<sequence>MDDTSSLQVLILGSSNSGKSTFLNEIIGYNEAPTEQQTTQVGAYQYSLDNGTPIKLIDTPGLMGALEYGTLATPKVIQAQLKQLNLSPTPAGIVVVHNILEPWTSEPPTLLRLSSVTQVVIVTTHWDEVVDHQEMEVRELDILAQSKFLRHILDSGGSCARFGLELCTLQRPVTPPFSTPVASSKELKEVLSNLSFIRRILDGDTSKVTMAQLELMALERHDDYPDHVTPSQTLGASFSQSEMSAILELVKSGSERDILNLKATLSSVEEAVYELQETKVEMGHVYRKVEQTKFETASIHMKAFQTHWENKTAVKECEEMEAEISDLEAMLERLCHYNDEESEDGGDSDYDSDSDSDDDSGDDTEDSD</sequence>
<organism evidence="3 4">
    <name type="scientific">Coprinopsis marcescibilis</name>
    <name type="common">Agaric fungus</name>
    <name type="synonym">Psathyrella marcescibilis</name>
    <dbReference type="NCBI Taxonomy" id="230819"/>
    <lineage>
        <taxon>Eukaryota</taxon>
        <taxon>Fungi</taxon>
        <taxon>Dikarya</taxon>
        <taxon>Basidiomycota</taxon>
        <taxon>Agaricomycotina</taxon>
        <taxon>Agaricomycetes</taxon>
        <taxon>Agaricomycetidae</taxon>
        <taxon>Agaricales</taxon>
        <taxon>Agaricineae</taxon>
        <taxon>Psathyrellaceae</taxon>
        <taxon>Coprinopsis</taxon>
    </lineage>
</organism>
<dbReference type="Gene3D" id="3.40.50.300">
    <property type="entry name" value="P-loop containing nucleotide triphosphate hydrolases"/>
    <property type="match status" value="1"/>
</dbReference>
<dbReference type="InterPro" id="IPR027417">
    <property type="entry name" value="P-loop_NTPase"/>
</dbReference>
<dbReference type="OrthoDB" id="8954335at2759"/>
<accession>A0A5C3KCU6</accession>
<gene>
    <name evidence="3" type="ORF">FA15DRAFT_698291</name>
</gene>
<proteinExistence type="predicted"/>
<dbReference type="GO" id="GO:0005525">
    <property type="term" value="F:GTP binding"/>
    <property type="evidence" value="ECO:0007669"/>
    <property type="project" value="InterPro"/>
</dbReference>
<keyword evidence="4" id="KW-1185">Reference proteome</keyword>
<feature type="domain" description="G" evidence="2">
    <location>
        <begin position="8"/>
        <end position="68"/>
    </location>
</feature>
<evidence type="ECO:0000259" key="2">
    <source>
        <dbReference type="Pfam" id="PF01926"/>
    </source>
</evidence>
<dbReference type="InterPro" id="IPR006073">
    <property type="entry name" value="GTP-bd"/>
</dbReference>
<evidence type="ECO:0000313" key="3">
    <source>
        <dbReference type="EMBL" id="TFK17875.1"/>
    </source>
</evidence>
<feature type="compositionally biased region" description="Acidic residues" evidence="1">
    <location>
        <begin position="340"/>
        <end position="368"/>
    </location>
</feature>
<protein>
    <recommendedName>
        <fullName evidence="2">G domain-containing protein</fullName>
    </recommendedName>
</protein>
<dbReference type="Proteomes" id="UP000307440">
    <property type="component" value="Unassembled WGS sequence"/>
</dbReference>
<feature type="region of interest" description="Disordered" evidence="1">
    <location>
        <begin position="334"/>
        <end position="368"/>
    </location>
</feature>
<evidence type="ECO:0000313" key="4">
    <source>
        <dbReference type="Proteomes" id="UP000307440"/>
    </source>
</evidence>